<keyword evidence="2" id="KW-1185">Reference proteome</keyword>
<protein>
    <submittedName>
        <fullName evidence="1">Uncharacterized protein</fullName>
    </submittedName>
</protein>
<evidence type="ECO:0000313" key="2">
    <source>
        <dbReference type="Proteomes" id="UP000297777"/>
    </source>
</evidence>
<gene>
    <name evidence="1" type="ORF">BTUL_0275g00070</name>
</gene>
<sequence length="377" mass="43026">MRGGKQPNAMSNFKNLLLLRDEKEATLNPTSQSPRSSVDCETISTILEMVKRAHPERQMQSNALIAGKFLPEVVAPIDTTKKLVKTIACLTRKLLPTEYVEDFLKEIVSENLRSEYTRDEIVAIYNDCRELEGLPQATFLQLLSPIYTPTHFTSKIISVPSTNDSDNHKGFIERYQITFKNETLVPAEDCEWLQYYDNELGLKFLYNNGSGHHNTRIGSGFMVILEVRHQWIIGISSMTRQPITFDLLAVKSACYQLYTSDRSIDPVAVVRMLQAIDRSFQSFSVRLDTRFFSIDHAYLKLASIIGEKMALRCGQPLSIVGKVKGVWPGLDCSIYLAFDKRPTEWLDLFNFQKEWKIMTLQDRIAELEGNVVPNIIV</sequence>
<accession>A0A4Z1E5Q8</accession>
<proteinExistence type="predicted"/>
<name>A0A4Z1E5Q8_9HELO</name>
<dbReference type="Proteomes" id="UP000297777">
    <property type="component" value="Unassembled WGS sequence"/>
</dbReference>
<organism evidence="1 2">
    <name type="scientific">Botrytis tulipae</name>
    <dbReference type="NCBI Taxonomy" id="87230"/>
    <lineage>
        <taxon>Eukaryota</taxon>
        <taxon>Fungi</taxon>
        <taxon>Dikarya</taxon>
        <taxon>Ascomycota</taxon>
        <taxon>Pezizomycotina</taxon>
        <taxon>Leotiomycetes</taxon>
        <taxon>Helotiales</taxon>
        <taxon>Sclerotiniaceae</taxon>
        <taxon>Botrytis</taxon>
    </lineage>
</organism>
<dbReference type="AlphaFoldDB" id="A0A4Z1E5Q8"/>
<evidence type="ECO:0000313" key="1">
    <source>
        <dbReference type="EMBL" id="TGO07445.1"/>
    </source>
</evidence>
<comment type="caution">
    <text evidence="1">The sequence shown here is derived from an EMBL/GenBank/DDBJ whole genome shotgun (WGS) entry which is preliminary data.</text>
</comment>
<dbReference type="EMBL" id="PQXH01000274">
    <property type="protein sequence ID" value="TGO07445.1"/>
    <property type="molecule type" value="Genomic_DNA"/>
</dbReference>
<reference evidence="1 2" key="1">
    <citation type="submission" date="2017-12" db="EMBL/GenBank/DDBJ databases">
        <title>Comparative genomics of Botrytis spp.</title>
        <authorList>
            <person name="Valero-Jimenez C.A."/>
            <person name="Tapia P."/>
            <person name="Veloso J."/>
            <person name="Silva-Moreno E."/>
            <person name="Staats M."/>
            <person name="Valdes J.H."/>
            <person name="Van Kan J.A.L."/>
        </authorList>
    </citation>
    <scope>NUCLEOTIDE SEQUENCE [LARGE SCALE GENOMIC DNA]</scope>
    <source>
        <strain evidence="1 2">Bt9001</strain>
    </source>
</reference>